<dbReference type="EMBL" id="JASPKY010000204">
    <property type="protein sequence ID" value="KAK9721051.1"/>
    <property type="molecule type" value="Genomic_DNA"/>
</dbReference>
<evidence type="ECO:0000313" key="3">
    <source>
        <dbReference type="Proteomes" id="UP001458880"/>
    </source>
</evidence>
<evidence type="ECO:0000313" key="2">
    <source>
        <dbReference type="EMBL" id="KAK9721051.1"/>
    </source>
</evidence>
<evidence type="ECO:0000256" key="1">
    <source>
        <dbReference type="SAM" id="MobiDB-lite"/>
    </source>
</evidence>
<feature type="region of interest" description="Disordered" evidence="1">
    <location>
        <begin position="1"/>
        <end position="38"/>
    </location>
</feature>
<accession>A0AAW1KNR6</accession>
<keyword evidence="3" id="KW-1185">Reference proteome</keyword>
<dbReference type="AlphaFoldDB" id="A0AAW1KNR6"/>
<sequence>MMAEGVVNPPETTPEDPKPPPTVSENPKPSPDESTPPRGIYDVLKNKWNSITKNPYRMKVIFCAMLFLFALETARELKHIAIPMFLYRPFRKATECLKCLLKVICS</sequence>
<reference evidence="2 3" key="1">
    <citation type="journal article" date="2024" name="BMC Genomics">
        <title>De novo assembly and annotation of Popillia japonica's genome with initial clues to its potential as an invasive pest.</title>
        <authorList>
            <person name="Cucini C."/>
            <person name="Boschi S."/>
            <person name="Funari R."/>
            <person name="Cardaioli E."/>
            <person name="Iannotti N."/>
            <person name="Marturano G."/>
            <person name="Paoli F."/>
            <person name="Bruttini M."/>
            <person name="Carapelli A."/>
            <person name="Frati F."/>
            <person name="Nardi F."/>
        </authorList>
    </citation>
    <scope>NUCLEOTIDE SEQUENCE [LARGE SCALE GENOMIC DNA]</scope>
    <source>
        <strain evidence="2">DMR45628</strain>
    </source>
</reference>
<protein>
    <submittedName>
        <fullName evidence="2">Uncharacterized protein</fullName>
    </submittedName>
</protein>
<organism evidence="2 3">
    <name type="scientific">Popillia japonica</name>
    <name type="common">Japanese beetle</name>
    <dbReference type="NCBI Taxonomy" id="7064"/>
    <lineage>
        <taxon>Eukaryota</taxon>
        <taxon>Metazoa</taxon>
        <taxon>Ecdysozoa</taxon>
        <taxon>Arthropoda</taxon>
        <taxon>Hexapoda</taxon>
        <taxon>Insecta</taxon>
        <taxon>Pterygota</taxon>
        <taxon>Neoptera</taxon>
        <taxon>Endopterygota</taxon>
        <taxon>Coleoptera</taxon>
        <taxon>Polyphaga</taxon>
        <taxon>Scarabaeiformia</taxon>
        <taxon>Scarabaeidae</taxon>
        <taxon>Rutelinae</taxon>
        <taxon>Popillia</taxon>
    </lineage>
</organism>
<name>A0AAW1KNR6_POPJA</name>
<dbReference type="Proteomes" id="UP001458880">
    <property type="component" value="Unassembled WGS sequence"/>
</dbReference>
<comment type="caution">
    <text evidence="2">The sequence shown here is derived from an EMBL/GenBank/DDBJ whole genome shotgun (WGS) entry which is preliminary data.</text>
</comment>
<gene>
    <name evidence="2" type="ORF">QE152_g21750</name>
</gene>
<proteinExistence type="predicted"/>